<dbReference type="GO" id="GO:0032259">
    <property type="term" value="P:methylation"/>
    <property type="evidence" value="ECO:0007669"/>
    <property type="project" value="UniProtKB-KW"/>
</dbReference>
<dbReference type="RefSeq" id="WP_092430192.1">
    <property type="nucleotide sequence ID" value="NZ_FNCL01000018.1"/>
</dbReference>
<keyword evidence="2" id="KW-0808">Transferase</keyword>
<evidence type="ECO:0000313" key="2">
    <source>
        <dbReference type="EMBL" id="SFT04995.1"/>
    </source>
</evidence>
<dbReference type="OrthoDB" id="456767at2"/>
<keyword evidence="2" id="KW-0489">Methyltransferase</keyword>
<dbReference type="Gene3D" id="3.40.50.150">
    <property type="entry name" value="Vaccinia Virus protein VP39"/>
    <property type="match status" value="1"/>
</dbReference>
<feature type="domain" description="Methyltransferase FkbM" evidence="1">
    <location>
        <begin position="81"/>
        <end position="218"/>
    </location>
</feature>
<gene>
    <name evidence="2" type="ORF">SAMN04488050_1093</name>
</gene>
<keyword evidence="3" id="KW-1185">Reference proteome</keyword>
<organism evidence="2 3">
    <name type="scientific">Alloyangia pacifica</name>
    <dbReference type="NCBI Taxonomy" id="311180"/>
    <lineage>
        <taxon>Bacteria</taxon>
        <taxon>Pseudomonadati</taxon>
        <taxon>Pseudomonadota</taxon>
        <taxon>Alphaproteobacteria</taxon>
        <taxon>Rhodobacterales</taxon>
        <taxon>Roseobacteraceae</taxon>
        <taxon>Alloyangia</taxon>
    </lineage>
</organism>
<dbReference type="AlphaFoldDB" id="A0A1I6UU84"/>
<dbReference type="InterPro" id="IPR029063">
    <property type="entry name" value="SAM-dependent_MTases_sf"/>
</dbReference>
<dbReference type="Pfam" id="PF05050">
    <property type="entry name" value="Methyltransf_21"/>
    <property type="match status" value="1"/>
</dbReference>
<proteinExistence type="predicted"/>
<accession>A0A1I6UU84</accession>
<dbReference type="STRING" id="311180.SAMN04488050_1093"/>
<dbReference type="NCBIfam" id="TIGR01444">
    <property type="entry name" value="fkbM_fam"/>
    <property type="match status" value="1"/>
</dbReference>
<dbReference type="GO" id="GO:0008168">
    <property type="term" value="F:methyltransferase activity"/>
    <property type="evidence" value="ECO:0007669"/>
    <property type="project" value="UniProtKB-KW"/>
</dbReference>
<protein>
    <submittedName>
        <fullName evidence="2">Methyltransferase, FkbM family</fullName>
    </submittedName>
</protein>
<dbReference type="InterPro" id="IPR006342">
    <property type="entry name" value="FkbM_mtfrase"/>
</dbReference>
<dbReference type="SUPFAM" id="SSF53335">
    <property type="entry name" value="S-adenosyl-L-methionine-dependent methyltransferases"/>
    <property type="match status" value="1"/>
</dbReference>
<evidence type="ECO:0000313" key="3">
    <source>
        <dbReference type="Proteomes" id="UP000199392"/>
    </source>
</evidence>
<evidence type="ECO:0000259" key="1">
    <source>
        <dbReference type="Pfam" id="PF05050"/>
    </source>
</evidence>
<sequence>MDQKLALAAPGIAADFCGIKVPASKFVHAGRAARIRSGKYEGQEIKASLHIVGEEDVVLEIGSGIGLVGAVIAANAKPVKVASYEANPNLIPVIEELYELNGLTDRISVKNAVLVTAPDAPASLPFYLHKSYLGSSLLHTDSKRPKEQVEVPTSSFSVVCGDLKPTVLVMDIEGGELDLLRHADLSGFRAIVLEFHPKVYGPGGMRACKRFLRRAGFQKQTEVSTKTVWACIRTSGQADDADA</sequence>
<name>A0A1I6UU84_9RHOB</name>
<reference evidence="3" key="1">
    <citation type="submission" date="2016-10" db="EMBL/GenBank/DDBJ databases">
        <authorList>
            <person name="Varghese N."/>
            <person name="Submissions S."/>
        </authorList>
    </citation>
    <scope>NUCLEOTIDE SEQUENCE [LARGE SCALE GENOMIC DNA]</scope>
    <source>
        <strain evidence="3">DSM 26894</strain>
    </source>
</reference>
<dbReference type="Proteomes" id="UP000199392">
    <property type="component" value="Unassembled WGS sequence"/>
</dbReference>
<dbReference type="EMBL" id="FOZW01000009">
    <property type="protein sequence ID" value="SFT04995.1"/>
    <property type="molecule type" value="Genomic_DNA"/>
</dbReference>